<feature type="domain" description="Beta-galactosidase trimerisation" evidence="2">
    <location>
        <begin position="423"/>
        <end position="578"/>
    </location>
</feature>
<dbReference type="AlphaFoldDB" id="A0A380Z962"/>
<evidence type="ECO:0000313" key="3">
    <source>
        <dbReference type="EMBL" id="SUV43538.1"/>
    </source>
</evidence>
<dbReference type="Gene3D" id="3.20.20.80">
    <property type="entry name" value="Glycosidases"/>
    <property type="match status" value="1"/>
</dbReference>
<reference evidence="3 4" key="1">
    <citation type="submission" date="2018-06" db="EMBL/GenBank/DDBJ databases">
        <authorList>
            <consortium name="Pathogen Informatics"/>
            <person name="Doyle S."/>
        </authorList>
    </citation>
    <scope>NUCLEOTIDE SEQUENCE [LARGE SCALE GENOMIC DNA]</scope>
    <source>
        <strain evidence="3 4">NCTC11155</strain>
    </source>
</reference>
<evidence type="ECO:0000259" key="2">
    <source>
        <dbReference type="Pfam" id="PF08532"/>
    </source>
</evidence>
<feature type="signal peptide" evidence="1">
    <location>
        <begin position="1"/>
        <end position="22"/>
    </location>
</feature>
<protein>
    <submittedName>
        <fullName evidence="3">Beta-galactosidase trimerisation domain</fullName>
    </submittedName>
</protein>
<dbReference type="GeneID" id="93069676"/>
<dbReference type="OrthoDB" id="9800974at2"/>
<dbReference type="Proteomes" id="UP000254424">
    <property type="component" value="Unassembled WGS sequence"/>
</dbReference>
<gene>
    <name evidence="3" type="ORF">NCTC11155_02934</name>
</gene>
<sequence>MKKYSIYTILCLFLLLSLSIQAQQKCKAYRPFPFSLQYFEIAEDKEFIPSTLDDLRAHGVSNLWIRDCKSPKSNDIVKRFQMEGFKIDFMTHGHENFIRDEVPKVSVYDPKYEEVVRGNVKNGLAQLSQIAHPDYVFPYIDEPFHRKPFLDYSAATRAEFKRQYGYAMPKSFEEACKNPRIQLDFLNFQSLIFRDGWMKTAKIVHEFDPRVKIAITHDSHNVYGGGVNSNSQMAMDDVFYWGGDYADLFVYDIYPYLTFDYRYGETGVYRKPRMSQLHYTMAQLRNMTTTYGKKMGFWVGTYNKAWFVRFRGKERAEQFWSEREVLYTAIAGGADYIISPSDYMGHNLPVDQNHWDEYGRGMRIIQKEGAAITDAPKVKANACFLFPRTQYLLTQEEYYNVGLSYELFLRSFGELDILHENQITDDTLNGYQALVLCDVTLLPEKVAEHIVRFVKNGGTVIADCVPQLNENQKTSSIMNRLFGVDNVSIQRVKREGQWVPFVNLPAKYSFPPVNGVTDTNYLFDTWNAMQIVSPRTCKATEATINGYSKNGIPMILTNKVGKGNVILFGFCMQDTYFQACKTDDETTLNALYTQVHNAFAENGIISHIYSSNPEIEAGLRSSSETAYLFVINHETRTDNSQIFLRQLPGKVAKVIDVETSCPIDYICKSNGIDIDVNVPFGKTQLIKITYQK</sequence>
<keyword evidence="1" id="KW-0732">Signal</keyword>
<feature type="chain" id="PRO_5016773123" evidence="1">
    <location>
        <begin position="23"/>
        <end position="692"/>
    </location>
</feature>
<organism evidence="3 4">
    <name type="scientific">Bacteroides eggerthii</name>
    <dbReference type="NCBI Taxonomy" id="28111"/>
    <lineage>
        <taxon>Bacteria</taxon>
        <taxon>Pseudomonadati</taxon>
        <taxon>Bacteroidota</taxon>
        <taxon>Bacteroidia</taxon>
        <taxon>Bacteroidales</taxon>
        <taxon>Bacteroidaceae</taxon>
        <taxon>Bacteroides</taxon>
    </lineage>
</organism>
<dbReference type="GO" id="GO:0004565">
    <property type="term" value="F:beta-galactosidase activity"/>
    <property type="evidence" value="ECO:0007669"/>
    <property type="project" value="InterPro"/>
</dbReference>
<accession>A0A380Z962</accession>
<dbReference type="Pfam" id="PF08532">
    <property type="entry name" value="Glyco_hydro_42M"/>
    <property type="match status" value="1"/>
</dbReference>
<dbReference type="EMBL" id="UFSX01000002">
    <property type="protein sequence ID" value="SUV43538.1"/>
    <property type="molecule type" value="Genomic_DNA"/>
</dbReference>
<proteinExistence type="predicted"/>
<dbReference type="STRING" id="483216.BACEGG_03645"/>
<dbReference type="GO" id="GO:0005975">
    <property type="term" value="P:carbohydrate metabolic process"/>
    <property type="evidence" value="ECO:0007669"/>
    <property type="project" value="InterPro"/>
</dbReference>
<evidence type="ECO:0000313" key="4">
    <source>
        <dbReference type="Proteomes" id="UP000254424"/>
    </source>
</evidence>
<dbReference type="SUPFAM" id="SSF52317">
    <property type="entry name" value="Class I glutamine amidotransferase-like"/>
    <property type="match status" value="1"/>
</dbReference>
<dbReference type="CDD" id="cd03143">
    <property type="entry name" value="A4_beta-galactosidase_middle_domain"/>
    <property type="match status" value="1"/>
</dbReference>
<dbReference type="Gene3D" id="3.40.50.880">
    <property type="match status" value="1"/>
</dbReference>
<dbReference type="RefSeq" id="WP_004292248.1">
    <property type="nucleotide sequence ID" value="NZ_CABKNQ010000017.1"/>
</dbReference>
<name>A0A380Z962_9BACE</name>
<dbReference type="InterPro" id="IPR013738">
    <property type="entry name" value="Beta_galactosidase_Trimer"/>
</dbReference>
<evidence type="ECO:0000256" key="1">
    <source>
        <dbReference type="SAM" id="SignalP"/>
    </source>
</evidence>
<dbReference type="InterPro" id="IPR029062">
    <property type="entry name" value="Class_I_gatase-like"/>
</dbReference>